<sequence length="100" mass="11179">MKLLVIFVCVALFVFVKGESEVEVEEMEHVEEETERGCVGKWGKCNDNADCCKGCHASATMLAGSSTNANARNKLIRIRQSGLEITKKERKGKTRRTRNC</sequence>
<proteinExistence type="predicted"/>
<feature type="signal peptide" evidence="1">
    <location>
        <begin position="1"/>
        <end position="18"/>
    </location>
</feature>
<protein>
    <submittedName>
        <fullName evidence="2">U43-Deinotoxin-Dsu1o_1</fullName>
    </submittedName>
</protein>
<organism evidence="2">
    <name type="scientific">Deinopis subrufa</name>
    <name type="common">Rufous net-casting spider</name>
    <dbReference type="NCBI Taxonomy" id="1905329"/>
    <lineage>
        <taxon>Eukaryota</taxon>
        <taxon>Metazoa</taxon>
        <taxon>Ecdysozoa</taxon>
        <taxon>Arthropoda</taxon>
        <taxon>Chelicerata</taxon>
        <taxon>Arachnida</taxon>
        <taxon>Araneae</taxon>
        <taxon>Araneomorphae</taxon>
        <taxon>Entelegynae</taxon>
        <taxon>Deinopoidea</taxon>
        <taxon>Deinopidae</taxon>
        <taxon>Deinopis</taxon>
    </lineage>
</organism>
<evidence type="ECO:0000256" key="1">
    <source>
        <dbReference type="SAM" id="SignalP"/>
    </source>
</evidence>
<evidence type="ECO:0000313" key="2">
    <source>
        <dbReference type="EMBL" id="SNX37253.1"/>
    </source>
</evidence>
<accession>A0A4Q8KC09</accession>
<reference evidence="2" key="1">
    <citation type="submission" date="2017-05" db="EMBL/GenBank/DDBJ databases">
        <authorList>
            <person name="QRISCLOUD D."/>
        </authorList>
    </citation>
    <scope>NUCLEOTIDE SEQUENCE</scope>
</reference>
<reference evidence="2" key="2">
    <citation type="submission" date="2019-05" db="EMBL/GenBank/DDBJ databases">
        <title>Unravelling the molecular evolution of spider venoms.</title>
        <authorList>
            <person name="Pineda S."/>
        </authorList>
    </citation>
    <scope>NUCLEOTIDE SEQUENCE</scope>
</reference>
<feature type="chain" id="PRO_5020436706" evidence="1">
    <location>
        <begin position="19"/>
        <end position="100"/>
    </location>
</feature>
<dbReference type="AlphaFoldDB" id="A0A4Q8KC09"/>
<dbReference type="EMBL" id="HAHH01000621">
    <property type="protein sequence ID" value="SNX37253.1"/>
    <property type="molecule type" value="Transcribed_RNA"/>
</dbReference>
<name>A0A4Q8KC09_DEISU</name>
<keyword evidence="1" id="KW-0732">Signal</keyword>